<evidence type="ECO:0000256" key="2">
    <source>
        <dbReference type="ARBA" id="ARBA00022618"/>
    </source>
</evidence>
<dbReference type="GO" id="GO:0051301">
    <property type="term" value="P:cell division"/>
    <property type="evidence" value="ECO:0007669"/>
    <property type="project" value="UniProtKB-KW"/>
</dbReference>
<comment type="subcellular location">
    <subcellularLocation>
        <location evidence="1">Nucleus</location>
    </subcellularLocation>
</comment>
<dbReference type="InterPro" id="IPR016024">
    <property type="entry name" value="ARM-type_fold"/>
</dbReference>
<dbReference type="Gene3D" id="1.25.10.10">
    <property type="entry name" value="Leucine-rich Repeat Variant"/>
    <property type="match status" value="1"/>
</dbReference>
<gene>
    <name evidence="9" type="ORF">CYCCA115_LOCUS7616</name>
</gene>
<dbReference type="EMBL" id="CAKOGP040001057">
    <property type="protein sequence ID" value="CAJ1941670.1"/>
    <property type="molecule type" value="Genomic_DNA"/>
</dbReference>
<sequence>MATIQHPLQFLLESEQSVPFDDEEDGFETLEMRQAQCCKDLVQQIKTSNKCNIRDLFDCKFSDLTLLLGDLITHRLDYDAILPATQDDTANEEAISGTTNAMTITYPAICAAELYAHLLATPGALGSGLVALEAVTALTAIVRRWAIECCGREDLLRDGRKGYRTSTKSPPKKRSRSAVIFGDRQDLADDIDEINVTESSSEPETILKAGLSLALALTKIPAEREFSTWSYEAREAILEAVNTAFATSAAVKSMNKIGFEVVEDASKSFVRAVSNSSSKPKQQEMSVALLRGLLRIMQFKEVLPNGERGKLEAHSAASASLLCFVQNFSSSTTRQSLGTLRTPNRNERDARHSPSLATASGGKTPKSHRRRASLDGVTPMLSPALKKGVSLATVGTHANKCNPVLSVLLGMMQKLTVSPGFERASTRTPTIKAIQRCLSSFPRAERAQFLRYIFKLSQSKVSIHRLVACEIIGNSLAEEWLEIHGEDPLKEDKEGSPMSVTEEAQQSLPTALWRALQGRLLDRIAAVRARAASSLEAAINTNACWMEESLLTVLRKRALLDETATVRKASLSAITQILLVRKEWMSEWHLSALCELCQDPSILTRKAAAESLTALLEAYSEHHCNSLLEESWSNCVLPMILDEEVGTKAIALLDRLVVSPILSEGGMNKSQTMWRILGHVGSAAGQQGASKGPSQALRAALKQLSLEDKNRVHIDLMKHTLKLAHKAMDDENMCDGAFVGMWCLLENILVQCNDIGSVVNKSQSSIRSFEVCLAAWKRILAQQSRTANPSFRSTLRSSLVVASHLATSLHHSVVSQNKQELQEALERFMFPPNIIPAAVSALVAMAVRSSNTGKSIDVESHIRRLYDRCEAELSSFIQHASMSRADFAGTTCLQNSVVEALFTVGELSMIGFSSDENEKSATVSDAERGSVQGLHIGPTRNLVDLVQTLLSSQLPGSKGMKNPDLYRAHAFTVLGKLCLRDEALTKASLNLLARELQASVESSSPAIQSNVLLVLGDLSVRYTNMTDRYLPILATCLQTGAAEHSEFLMSNTTREFAVVRRHAVLLLSSLLLQDYIKWRGLLFHRFLVACCDDDEGVAHLAESVLSGPLWTRNPKLFYNHFVESIFVLNKCSAHPIYVAAVMQGDGGSGIAVGFEGINLSGEVGKSRRRNMYDFMLSKLSDEEKIGVIARLAKEVLGGALSENGDLGKVCQIASTETHPQLESAWNVINDTFYVLTNGGINVGRVVEGDELEDPNIPNSSRQVTVAKSRLLSKISRKQMIEIVLPILCNLKVKLQSHCSPLLKDLMRYLCEIFQQFKTEAKEFLANDPTLLHEIEYDMRQMR</sequence>
<dbReference type="Proteomes" id="UP001295423">
    <property type="component" value="Unassembled WGS sequence"/>
</dbReference>
<feature type="domain" description="Condensin complex subunit 1 C-terminal" evidence="8">
    <location>
        <begin position="1057"/>
        <end position="1131"/>
    </location>
</feature>
<dbReference type="Pfam" id="PF12717">
    <property type="entry name" value="Cnd1"/>
    <property type="match status" value="1"/>
</dbReference>
<evidence type="ECO:0000313" key="10">
    <source>
        <dbReference type="Proteomes" id="UP001295423"/>
    </source>
</evidence>
<keyword evidence="3" id="KW-0498">Mitosis</keyword>
<evidence type="ECO:0000256" key="6">
    <source>
        <dbReference type="ARBA" id="ARBA00023306"/>
    </source>
</evidence>
<dbReference type="Pfam" id="PF20168">
    <property type="entry name" value="PDS5"/>
    <property type="match status" value="1"/>
</dbReference>
<evidence type="ECO:0000313" key="9">
    <source>
        <dbReference type="EMBL" id="CAJ1941670.1"/>
    </source>
</evidence>
<dbReference type="GO" id="GO:0042393">
    <property type="term" value="F:histone binding"/>
    <property type="evidence" value="ECO:0007669"/>
    <property type="project" value="TreeGrafter"/>
</dbReference>
<dbReference type="GO" id="GO:0005634">
    <property type="term" value="C:nucleus"/>
    <property type="evidence" value="ECO:0007669"/>
    <property type="project" value="UniProtKB-SubCell"/>
</dbReference>
<keyword evidence="6" id="KW-0131">Cell cycle</keyword>
<dbReference type="SUPFAM" id="SSF48371">
    <property type="entry name" value="ARM repeat"/>
    <property type="match status" value="1"/>
</dbReference>
<dbReference type="GO" id="GO:0000796">
    <property type="term" value="C:condensin complex"/>
    <property type="evidence" value="ECO:0007669"/>
    <property type="project" value="TreeGrafter"/>
</dbReference>
<dbReference type="PANTHER" id="PTHR14222">
    <property type="entry name" value="CONDENSIN"/>
    <property type="match status" value="1"/>
</dbReference>
<accession>A0AAD2CU52</accession>
<dbReference type="InterPro" id="IPR026971">
    <property type="entry name" value="CND1/NCAPD3"/>
</dbReference>
<organism evidence="9 10">
    <name type="scientific">Cylindrotheca closterium</name>
    <dbReference type="NCBI Taxonomy" id="2856"/>
    <lineage>
        <taxon>Eukaryota</taxon>
        <taxon>Sar</taxon>
        <taxon>Stramenopiles</taxon>
        <taxon>Ochrophyta</taxon>
        <taxon>Bacillariophyta</taxon>
        <taxon>Bacillariophyceae</taxon>
        <taxon>Bacillariophycidae</taxon>
        <taxon>Bacillariales</taxon>
        <taxon>Bacillariaceae</taxon>
        <taxon>Cylindrotheca</taxon>
    </lineage>
</organism>
<proteinExistence type="predicted"/>
<keyword evidence="5" id="KW-0539">Nucleus</keyword>
<dbReference type="GO" id="GO:0000779">
    <property type="term" value="C:condensed chromosome, centromeric region"/>
    <property type="evidence" value="ECO:0007669"/>
    <property type="project" value="TreeGrafter"/>
</dbReference>
<comment type="caution">
    <text evidence="9">The sequence shown here is derived from an EMBL/GenBank/DDBJ whole genome shotgun (WGS) entry which is preliminary data.</text>
</comment>
<dbReference type="InterPro" id="IPR011989">
    <property type="entry name" value="ARM-like"/>
</dbReference>
<feature type="compositionally biased region" description="Polar residues" evidence="7">
    <location>
        <begin position="334"/>
        <end position="343"/>
    </location>
</feature>
<evidence type="ECO:0000259" key="8">
    <source>
        <dbReference type="Pfam" id="PF12717"/>
    </source>
</evidence>
<dbReference type="GO" id="GO:0010032">
    <property type="term" value="P:meiotic chromosome condensation"/>
    <property type="evidence" value="ECO:0007669"/>
    <property type="project" value="TreeGrafter"/>
</dbReference>
<protein>
    <recommendedName>
        <fullName evidence="8">Condensin complex subunit 1 C-terminal domain-containing protein</fullName>
    </recommendedName>
</protein>
<keyword evidence="2" id="KW-0132">Cell division</keyword>
<evidence type="ECO:0000256" key="7">
    <source>
        <dbReference type="SAM" id="MobiDB-lite"/>
    </source>
</evidence>
<evidence type="ECO:0000256" key="1">
    <source>
        <dbReference type="ARBA" id="ARBA00004123"/>
    </source>
</evidence>
<reference evidence="9" key="1">
    <citation type="submission" date="2023-08" db="EMBL/GenBank/DDBJ databases">
        <authorList>
            <person name="Audoor S."/>
            <person name="Bilcke G."/>
        </authorList>
    </citation>
    <scope>NUCLEOTIDE SEQUENCE</scope>
</reference>
<evidence type="ECO:0000256" key="4">
    <source>
        <dbReference type="ARBA" id="ARBA00023067"/>
    </source>
</evidence>
<dbReference type="InterPro" id="IPR032682">
    <property type="entry name" value="Cnd1_C"/>
</dbReference>
<evidence type="ECO:0000256" key="3">
    <source>
        <dbReference type="ARBA" id="ARBA00022776"/>
    </source>
</evidence>
<dbReference type="PANTHER" id="PTHR14222:SF1">
    <property type="entry name" value="CONDENSIN-2 COMPLEX SUBUNIT D3"/>
    <property type="match status" value="1"/>
</dbReference>
<dbReference type="GO" id="GO:0007076">
    <property type="term" value="P:mitotic chromosome condensation"/>
    <property type="evidence" value="ECO:0007669"/>
    <property type="project" value="InterPro"/>
</dbReference>
<keyword evidence="10" id="KW-1185">Reference proteome</keyword>
<keyword evidence="4" id="KW-0226">DNA condensation</keyword>
<name>A0AAD2CU52_9STRA</name>
<evidence type="ECO:0000256" key="5">
    <source>
        <dbReference type="ARBA" id="ARBA00023242"/>
    </source>
</evidence>
<feature type="region of interest" description="Disordered" evidence="7">
    <location>
        <begin position="334"/>
        <end position="376"/>
    </location>
</feature>